<dbReference type="GO" id="GO:0031071">
    <property type="term" value="F:cysteine desulfurase activity"/>
    <property type="evidence" value="ECO:0007669"/>
    <property type="project" value="UniProtKB-UniRule"/>
</dbReference>
<dbReference type="EC" id="2.8.1.7" evidence="3 8"/>
<comment type="cofactor">
    <cofactor evidence="1 7">
        <name>pyridoxal 5'-phosphate</name>
        <dbReference type="ChEBI" id="CHEBI:597326"/>
    </cofactor>
</comment>
<gene>
    <name evidence="10" type="ORF">A2264_00695</name>
</gene>
<reference evidence="10 11" key="1">
    <citation type="journal article" date="2016" name="Nat. Commun.">
        <title>Thousands of microbial genomes shed light on interconnected biogeochemical processes in an aquifer system.</title>
        <authorList>
            <person name="Anantharaman K."/>
            <person name="Brown C.T."/>
            <person name="Hug L.A."/>
            <person name="Sharon I."/>
            <person name="Castelle C.J."/>
            <person name="Probst A.J."/>
            <person name="Thomas B.C."/>
            <person name="Singh A."/>
            <person name="Wilkins M.J."/>
            <person name="Karaoz U."/>
            <person name="Brodie E.L."/>
            <person name="Williams K.H."/>
            <person name="Hubbard S.S."/>
            <person name="Banfield J.F."/>
        </authorList>
    </citation>
    <scope>NUCLEOTIDE SEQUENCE [LARGE SCALE GENOMIC DNA]</scope>
</reference>
<dbReference type="Gene3D" id="3.40.640.10">
    <property type="entry name" value="Type I PLP-dependent aspartate aminotransferase-like (Major domain)"/>
    <property type="match status" value="1"/>
</dbReference>
<dbReference type="InterPro" id="IPR010970">
    <property type="entry name" value="Cys_dSase_SufS"/>
</dbReference>
<proteinExistence type="inferred from homology"/>
<organism evidence="10 11">
    <name type="scientific">candidate division WWE3 bacterium RIFOXYA2_FULL_46_9</name>
    <dbReference type="NCBI Taxonomy" id="1802636"/>
    <lineage>
        <taxon>Bacteria</taxon>
        <taxon>Katanobacteria</taxon>
    </lineage>
</organism>
<dbReference type="Proteomes" id="UP000176614">
    <property type="component" value="Unassembled WGS sequence"/>
</dbReference>
<accession>A0A1F4W1A8</accession>
<evidence type="ECO:0000256" key="5">
    <source>
        <dbReference type="ARBA" id="ARBA00022898"/>
    </source>
</evidence>
<comment type="similarity">
    <text evidence="2 8">Belongs to the class-V pyridoxal-phosphate-dependent aminotransferase family. Csd subfamily.</text>
</comment>
<dbReference type="PROSITE" id="PS00595">
    <property type="entry name" value="AA_TRANSFER_CLASS_5"/>
    <property type="match status" value="1"/>
</dbReference>
<keyword evidence="4 8" id="KW-0808">Transferase</keyword>
<dbReference type="InterPro" id="IPR015422">
    <property type="entry name" value="PyrdxlP-dep_Trfase_small"/>
</dbReference>
<dbReference type="CDD" id="cd06453">
    <property type="entry name" value="SufS_like"/>
    <property type="match status" value="1"/>
</dbReference>
<dbReference type="InterPro" id="IPR015421">
    <property type="entry name" value="PyrdxlP-dep_Trfase_major"/>
</dbReference>
<dbReference type="Pfam" id="PF00266">
    <property type="entry name" value="Aminotran_5"/>
    <property type="match status" value="1"/>
</dbReference>
<feature type="domain" description="Aminotransferase class V" evidence="9">
    <location>
        <begin position="25"/>
        <end position="398"/>
    </location>
</feature>
<dbReference type="EMBL" id="MEVT01000008">
    <property type="protein sequence ID" value="OGC63196.1"/>
    <property type="molecule type" value="Genomic_DNA"/>
</dbReference>
<evidence type="ECO:0000256" key="6">
    <source>
        <dbReference type="ARBA" id="ARBA00050776"/>
    </source>
</evidence>
<dbReference type="PANTHER" id="PTHR43586">
    <property type="entry name" value="CYSTEINE DESULFURASE"/>
    <property type="match status" value="1"/>
</dbReference>
<dbReference type="SUPFAM" id="SSF53383">
    <property type="entry name" value="PLP-dependent transferases"/>
    <property type="match status" value="1"/>
</dbReference>
<dbReference type="GO" id="GO:0030170">
    <property type="term" value="F:pyridoxal phosphate binding"/>
    <property type="evidence" value="ECO:0007669"/>
    <property type="project" value="UniProtKB-UniRule"/>
</dbReference>
<dbReference type="GO" id="GO:0006534">
    <property type="term" value="P:cysteine metabolic process"/>
    <property type="evidence" value="ECO:0007669"/>
    <property type="project" value="UniProtKB-UniRule"/>
</dbReference>
<evidence type="ECO:0000256" key="4">
    <source>
        <dbReference type="ARBA" id="ARBA00022679"/>
    </source>
</evidence>
<dbReference type="Gene3D" id="3.90.1150.10">
    <property type="entry name" value="Aspartate Aminotransferase, domain 1"/>
    <property type="match status" value="1"/>
</dbReference>
<protein>
    <recommendedName>
        <fullName evidence="3 8">Cysteine desulfurase</fullName>
        <ecNumber evidence="3 8">2.8.1.7</ecNumber>
    </recommendedName>
</protein>
<evidence type="ECO:0000256" key="2">
    <source>
        <dbReference type="ARBA" id="ARBA00010447"/>
    </source>
</evidence>
<dbReference type="AlphaFoldDB" id="A0A1F4W1A8"/>
<sequence>MKLNAEELKKDFPILKRKIYDHEIVYLDNAASSQKPQVVIDAIADYYSNHNANVHRGLHTLSEEATELYENARKTVADFIGAVPQEVIFTKGATESLNRVAINWALHNLGKDDIILTTDFEHHSNLIPWQEKARIVGAKLEFVEADEKGEVSAKQFKDKFEEFGTRIKLAAVTHASNVLGTILPVKEICKIAKEYGAKVSVDGAQAIPHLNVNVQSLGCDFYSFSGHKMLGPMGIGVLWIKRDLLEGLEPYEFGGGMIDEVSFDAATWAAAPEKFEAGTPNVEGALGLATAIEYLEKIGMDNIREHEIELNMVLLNELQKIKEVRILGPLDPTKRTGLVSFALDGLHAHDIAAVLSGLGIAVRSGHHCAMPYHVKKGFSATTRASYYLYNTQEDIEALIAGIKEAIKTFS</sequence>
<comment type="caution">
    <text evidence="10">The sequence shown here is derived from an EMBL/GenBank/DDBJ whole genome shotgun (WGS) entry which is preliminary data.</text>
</comment>
<evidence type="ECO:0000256" key="8">
    <source>
        <dbReference type="RuleBase" id="RU004506"/>
    </source>
</evidence>
<dbReference type="InterPro" id="IPR020578">
    <property type="entry name" value="Aminotrans_V_PyrdxlP_BS"/>
</dbReference>
<evidence type="ECO:0000259" key="9">
    <source>
        <dbReference type="Pfam" id="PF00266"/>
    </source>
</evidence>
<dbReference type="PANTHER" id="PTHR43586:SF8">
    <property type="entry name" value="CYSTEINE DESULFURASE 1, CHLOROPLASTIC"/>
    <property type="match status" value="1"/>
</dbReference>
<evidence type="ECO:0000313" key="11">
    <source>
        <dbReference type="Proteomes" id="UP000176614"/>
    </source>
</evidence>
<dbReference type="NCBIfam" id="TIGR01979">
    <property type="entry name" value="sufS"/>
    <property type="match status" value="1"/>
</dbReference>
<evidence type="ECO:0000256" key="7">
    <source>
        <dbReference type="RuleBase" id="RU004504"/>
    </source>
</evidence>
<evidence type="ECO:0000256" key="3">
    <source>
        <dbReference type="ARBA" id="ARBA00012239"/>
    </source>
</evidence>
<dbReference type="InterPro" id="IPR000192">
    <property type="entry name" value="Aminotrans_V_dom"/>
</dbReference>
<evidence type="ECO:0000313" key="10">
    <source>
        <dbReference type="EMBL" id="OGC63196.1"/>
    </source>
</evidence>
<comment type="catalytic activity">
    <reaction evidence="6 8">
        <text>(sulfur carrier)-H + L-cysteine = (sulfur carrier)-SH + L-alanine</text>
        <dbReference type="Rhea" id="RHEA:43892"/>
        <dbReference type="Rhea" id="RHEA-COMP:14737"/>
        <dbReference type="Rhea" id="RHEA-COMP:14739"/>
        <dbReference type="ChEBI" id="CHEBI:29917"/>
        <dbReference type="ChEBI" id="CHEBI:35235"/>
        <dbReference type="ChEBI" id="CHEBI:57972"/>
        <dbReference type="ChEBI" id="CHEBI:64428"/>
        <dbReference type="EC" id="2.8.1.7"/>
    </reaction>
</comment>
<name>A0A1F4W1A8_UNCKA</name>
<evidence type="ECO:0000256" key="1">
    <source>
        <dbReference type="ARBA" id="ARBA00001933"/>
    </source>
</evidence>
<dbReference type="InterPro" id="IPR015424">
    <property type="entry name" value="PyrdxlP-dep_Trfase"/>
</dbReference>
<keyword evidence="5 8" id="KW-0663">Pyridoxal phosphate</keyword>
<comment type="function">
    <text evidence="8">Catalyzes the removal of elemental sulfur and selenium atoms from L-cysteine, L-cystine, L-selenocysteine, and L-selenocystine to produce L-alanine.</text>
</comment>